<feature type="domain" description="EGF-like" evidence="4">
    <location>
        <begin position="97"/>
        <end position="139"/>
    </location>
</feature>
<feature type="transmembrane region" description="Helical" evidence="2">
    <location>
        <begin position="687"/>
        <end position="710"/>
    </location>
</feature>
<comment type="caution">
    <text evidence="5">The sequence shown here is derived from an EMBL/GenBank/DDBJ whole genome shotgun (WGS) entry which is preliminary data.</text>
</comment>
<dbReference type="InterPro" id="IPR000742">
    <property type="entry name" value="EGF"/>
</dbReference>
<reference evidence="5 6" key="1">
    <citation type="journal article" date="2010" name="BMC Genomics">
        <title>Genome analysis and comparative genomics of a Giardia intestinalis assemblage E isolate.</title>
        <authorList>
            <person name="Jerlstrom-Hultqvist J."/>
            <person name="Franzen O."/>
            <person name="Ankarklev J."/>
            <person name="Xu F."/>
            <person name="Nohynkova E."/>
            <person name="Andersson J.O."/>
            <person name="Svard S.G."/>
            <person name="Andersson B."/>
        </authorList>
    </citation>
    <scope>NUCLEOTIDE SEQUENCE [LARGE SCALE GENOMIC DNA]</scope>
    <source>
        <strain evidence="5 6">P15</strain>
    </source>
</reference>
<organism evidence="5 6">
    <name type="scientific">Giardia intestinalis (strain P15)</name>
    <name type="common">Giardia lamblia</name>
    <dbReference type="NCBI Taxonomy" id="658858"/>
    <lineage>
        <taxon>Eukaryota</taxon>
        <taxon>Metamonada</taxon>
        <taxon>Diplomonadida</taxon>
        <taxon>Hexamitidae</taxon>
        <taxon>Giardiinae</taxon>
        <taxon>Giardia</taxon>
    </lineage>
</organism>
<dbReference type="VEuPathDB" id="GiardiaDB:GLP15_3904"/>
<evidence type="ECO:0000256" key="1">
    <source>
        <dbReference type="PROSITE-ProRule" id="PRU00076"/>
    </source>
</evidence>
<dbReference type="SUPFAM" id="SSF57184">
    <property type="entry name" value="Growth factor receptor domain"/>
    <property type="match status" value="1"/>
</dbReference>
<dbReference type="SMART" id="SM00181">
    <property type="entry name" value="EGF"/>
    <property type="match status" value="7"/>
</dbReference>
<feature type="domain" description="EGF-like" evidence="4">
    <location>
        <begin position="552"/>
        <end position="588"/>
    </location>
</feature>
<name>E1F4L0_GIAIA</name>
<feature type="signal peptide" evidence="3">
    <location>
        <begin position="1"/>
        <end position="17"/>
    </location>
</feature>
<protein>
    <submittedName>
        <fullName evidence="5">High cysteine membrane protein Group 2</fullName>
    </submittedName>
</protein>
<dbReference type="AlphaFoldDB" id="E1F4L0"/>
<evidence type="ECO:0000256" key="3">
    <source>
        <dbReference type="SAM" id="SignalP"/>
    </source>
</evidence>
<gene>
    <name evidence="5" type="ORF">GLP15_3904</name>
</gene>
<feature type="disulfide bond" evidence="1">
    <location>
        <begin position="556"/>
        <end position="566"/>
    </location>
</feature>
<comment type="caution">
    <text evidence="1">Lacks conserved residue(s) required for the propagation of feature annotation.</text>
</comment>
<keyword evidence="1" id="KW-0245">EGF-like domain</keyword>
<evidence type="ECO:0000313" key="6">
    <source>
        <dbReference type="Proteomes" id="UP000008974"/>
    </source>
</evidence>
<keyword evidence="2" id="KW-1133">Transmembrane helix</keyword>
<dbReference type="OrthoDB" id="283575at2759"/>
<evidence type="ECO:0000256" key="2">
    <source>
        <dbReference type="SAM" id="Phobius"/>
    </source>
</evidence>
<accession>E1F4L0</accession>
<dbReference type="Proteomes" id="UP000008974">
    <property type="component" value="Unassembled WGS sequence"/>
</dbReference>
<dbReference type="EMBL" id="ACVC01000173">
    <property type="protein sequence ID" value="EFO62613.1"/>
    <property type="molecule type" value="Genomic_DNA"/>
</dbReference>
<evidence type="ECO:0000259" key="4">
    <source>
        <dbReference type="PROSITE" id="PS50026"/>
    </source>
</evidence>
<keyword evidence="3" id="KW-0732">Signal</keyword>
<proteinExistence type="predicted"/>
<dbReference type="OMA" id="TCFFGNR"/>
<keyword evidence="2" id="KW-0812">Transmembrane</keyword>
<dbReference type="InterPro" id="IPR009030">
    <property type="entry name" value="Growth_fac_rcpt_cys_sf"/>
</dbReference>
<evidence type="ECO:0000313" key="5">
    <source>
        <dbReference type="EMBL" id="EFO62613.1"/>
    </source>
</evidence>
<feature type="chain" id="PRO_5003145204" evidence="3">
    <location>
        <begin position="18"/>
        <end position="724"/>
    </location>
</feature>
<keyword evidence="2" id="KW-0472">Membrane</keyword>
<feature type="domain" description="EGF-like" evidence="4">
    <location>
        <begin position="622"/>
        <end position="662"/>
    </location>
</feature>
<dbReference type="PROSITE" id="PS50026">
    <property type="entry name" value="EGF_3"/>
    <property type="match status" value="3"/>
</dbReference>
<dbReference type="STRING" id="658858.E1F4L0"/>
<sequence length="724" mass="78475">MLIFRVLILFFIVKSSGTNCPAPVPTGCSLCEEENYKEEMVPIPYCAKCDTQYTLNPVFKICDLNCDNTHIVGCTACSGATCTGCADVYTLLDGKCIPRECVANNKECSGRGTCTQIGSQLMYHCVCSDPLFDGFSNCAECLGGYTLTETTCSPRPCKGRYTERCSTCNKDGTCYSCKKGFFSPYLDCGSPCPIGCDCDPTLNYLKCTSCQEGFFLSSETGLALCEAVTNCTAKPMCVWCDANNACLTCVSGRSDPQSNCSVPCANIRGCLDCSPTDPSTCIQCIDSETTADRCRPYCSPPHSAGSLSVCTEIYDVYSGVLPYSATSFYNVRYSTHSYGFIACNKLGNVTDSGLCACYNDPLRDPATTCVECLPGYMLNRYTQRCLKDTLNTMDTHCMVGDLETDKCYTCMDGYYGLTEKCPFKCTIESCLRCTDDGKKCIVCMQNLDLSAEGLCVPPKIRSSYEDEDLVAEEGVCTPSCGLPFTCAKEKSGNWVCVHPRCVKTIGGEKQVCGLKGICTRAGSCVCDDPHTWDFCSVCAPGWTRSSSSSTCDTRDCFPSCSNGGVCRIVDGEPVCQCAFNWNPATNCITCLPGYTGRNCNIPYCFINEDCEPGQTCVSGKCNDDPCSSNNNLVCNGQGDCTVHNNVRRCTCKPGYSSETNCLTCTKDYYLKNNRCISRSSRALSSSMIAGLSVGSIILLAAMALSVYFGVRMCSKKDRSQMHSL</sequence>
<feature type="disulfide bond" evidence="1">
    <location>
        <begin position="108"/>
        <end position="125"/>
    </location>
</feature>
<keyword evidence="1" id="KW-1015">Disulfide bond</keyword>